<gene>
    <name evidence="8" type="ORF">TBCH5v1_0012</name>
</gene>
<sequence length="285" mass="30940">MIEDAIVETIRKASIYLPPDVKEALKRAYEQEKSNTAKAQLRAILDNVELAEKLKRPICQDTGIMMFYVKAGYNFPALNVIEGALIRATKRATQEIPLRPNSVNPFTGENSGDNTGRFIPYIHWELVPGDEVEITVVPKGGGSEYPAVYRMIPPGRGLEGLKETVVDAILSAGAMPCPPTIVGVGVGGGADIAMTLAKKAATLRKIGSKNPDPQVAELERRIYEGINELGIGPMGVGGRATVLAVHIEWAHRHPANYPVAVVFQCWAARRATVRIRADGSYEISQ</sequence>
<evidence type="ECO:0000259" key="7">
    <source>
        <dbReference type="Pfam" id="PF05681"/>
    </source>
</evidence>
<dbReference type="STRING" id="55802.TBCH5v1_0012"/>
<keyword evidence="4" id="KW-0408">Iron</keyword>
<dbReference type="AlphaFoldDB" id="A0A0S1X890"/>
<accession>A0A0S1X890</accession>
<dbReference type="EC" id="4.2.1.2" evidence="8"/>
<dbReference type="PATRIC" id="fig|55802.8.peg.12"/>
<dbReference type="GO" id="GO:0046872">
    <property type="term" value="F:metal ion binding"/>
    <property type="evidence" value="ECO:0007669"/>
    <property type="project" value="UniProtKB-KW"/>
</dbReference>
<feature type="domain" description="Fe-S hydro-lyase tartrate dehydratase alpha-type catalytic" evidence="7">
    <location>
        <begin position="4"/>
        <end position="273"/>
    </location>
</feature>
<evidence type="ECO:0000256" key="1">
    <source>
        <dbReference type="ARBA" id="ARBA00008876"/>
    </source>
</evidence>
<dbReference type="Pfam" id="PF05681">
    <property type="entry name" value="Fumerase"/>
    <property type="match status" value="1"/>
</dbReference>
<evidence type="ECO:0000313" key="8">
    <source>
        <dbReference type="EMBL" id="ALM73993.1"/>
    </source>
</evidence>
<dbReference type="NCBIfam" id="TIGR00722">
    <property type="entry name" value="ttdA_fumA_fumB"/>
    <property type="match status" value="1"/>
</dbReference>
<dbReference type="PANTHER" id="PTHR30389">
    <property type="entry name" value="FUMARATE HYDRATASE-RELATED"/>
    <property type="match status" value="1"/>
</dbReference>
<dbReference type="NCBIfam" id="NF004885">
    <property type="entry name" value="PRK06246.1"/>
    <property type="match status" value="1"/>
</dbReference>
<dbReference type="EMBL" id="CP013050">
    <property type="protein sequence ID" value="ALM73993.1"/>
    <property type="molecule type" value="Genomic_DNA"/>
</dbReference>
<dbReference type="GO" id="GO:0051539">
    <property type="term" value="F:4 iron, 4 sulfur cluster binding"/>
    <property type="evidence" value="ECO:0007669"/>
    <property type="project" value="UniProtKB-KW"/>
</dbReference>
<evidence type="ECO:0000256" key="6">
    <source>
        <dbReference type="ARBA" id="ARBA00023239"/>
    </source>
</evidence>
<keyword evidence="3" id="KW-0479">Metal-binding</keyword>
<evidence type="ECO:0000256" key="5">
    <source>
        <dbReference type="ARBA" id="ARBA00023014"/>
    </source>
</evidence>
<reference evidence="8 9" key="1">
    <citation type="journal article" date="2016" name="Genome Announc.">
        <title>Complete genome sequence of the hyperthermophilic and piezophilic archaeon Thermococcus barophilus Ch5, capable of growth at the expense of hydrogenogenesis from carbon monoxide and formate.</title>
        <authorList>
            <person name="Oger P."/>
            <person name="Sokolova T.G."/>
            <person name="Kozhevnikova D.A."/>
            <person name="Taranov E.A."/>
            <person name="Vannier P."/>
            <person name="Lee H.S."/>
            <person name="Kwon K.K."/>
            <person name="Kang S.G."/>
            <person name="Lee J.H."/>
            <person name="Bonch-Osmolovskaya E.A."/>
            <person name="Lebedinsky A.V."/>
        </authorList>
    </citation>
    <scope>NUCLEOTIDE SEQUENCE [LARGE SCALE GENOMIC DNA]</scope>
    <source>
        <strain evidence="9">Ch5</strain>
    </source>
</reference>
<organism evidence="8 9">
    <name type="scientific">Thermococcus barophilus</name>
    <dbReference type="NCBI Taxonomy" id="55802"/>
    <lineage>
        <taxon>Archaea</taxon>
        <taxon>Methanobacteriati</taxon>
        <taxon>Methanobacteriota</taxon>
        <taxon>Thermococci</taxon>
        <taxon>Thermococcales</taxon>
        <taxon>Thermococcaceae</taxon>
        <taxon>Thermococcus</taxon>
    </lineage>
</organism>
<dbReference type="InterPro" id="IPR051208">
    <property type="entry name" value="Class-I_Fumarase/Tartrate_DH"/>
</dbReference>
<evidence type="ECO:0000256" key="2">
    <source>
        <dbReference type="ARBA" id="ARBA00022485"/>
    </source>
</evidence>
<evidence type="ECO:0000256" key="4">
    <source>
        <dbReference type="ARBA" id="ARBA00023004"/>
    </source>
</evidence>
<keyword evidence="5" id="KW-0411">Iron-sulfur</keyword>
<dbReference type="InterPro" id="IPR004646">
    <property type="entry name" value="Fe-S_hydro-lyase_TtdA-typ_cat"/>
</dbReference>
<comment type="similarity">
    <text evidence="1">Belongs to the class-I fumarase family.</text>
</comment>
<dbReference type="Proteomes" id="UP000066042">
    <property type="component" value="Chromosome"/>
</dbReference>
<protein>
    <submittedName>
        <fullName evidence="8">Fumarate hydratase alpha subunit</fullName>
        <ecNumber evidence="8">4.2.1.2</ecNumber>
    </submittedName>
</protein>
<keyword evidence="6 8" id="KW-0456">Lyase</keyword>
<dbReference type="PANTHER" id="PTHR30389:SF17">
    <property type="entry name" value="L(+)-TARTRATE DEHYDRATASE SUBUNIT ALPHA-RELATED"/>
    <property type="match status" value="1"/>
</dbReference>
<proteinExistence type="inferred from homology"/>
<keyword evidence="2" id="KW-0004">4Fe-4S</keyword>
<name>A0A0S1X890_THEBA</name>
<evidence type="ECO:0000256" key="3">
    <source>
        <dbReference type="ARBA" id="ARBA00022723"/>
    </source>
</evidence>
<evidence type="ECO:0000313" key="9">
    <source>
        <dbReference type="Proteomes" id="UP000066042"/>
    </source>
</evidence>
<dbReference type="GO" id="GO:0004333">
    <property type="term" value="F:fumarate hydratase activity"/>
    <property type="evidence" value="ECO:0007669"/>
    <property type="project" value="UniProtKB-EC"/>
</dbReference>